<dbReference type="InterPro" id="IPR050155">
    <property type="entry name" value="HAD-like_hydrolase_sf"/>
</dbReference>
<dbReference type="RefSeq" id="WP_198478196.1">
    <property type="nucleotide sequence ID" value="NZ_JADGMQ010000020.1"/>
</dbReference>
<dbReference type="InterPro" id="IPR023198">
    <property type="entry name" value="PGP-like_dom2"/>
</dbReference>
<dbReference type="SUPFAM" id="SSF56784">
    <property type="entry name" value="HAD-like"/>
    <property type="match status" value="1"/>
</dbReference>
<evidence type="ECO:0000256" key="3">
    <source>
        <dbReference type="ARBA" id="ARBA00006171"/>
    </source>
</evidence>
<dbReference type="Pfam" id="PF00702">
    <property type="entry name" value="Hydrolase"/>
    <property type="match status" value="1"/>
</dbReference>
<gene>
    <name evidence="5" type="ORF">IOD40_18570</name>
</gene>
<comment type="similarity">
    <text evidence="3">Belongs to the HAD-like hydrolase superfamily. CbbY/CbbZ/Gph/YieH family.</text>
</comment>
<organism evidence="5 6">
    <name type="scientific">Aquamicrobium zhengzhouense</name>
    <dbReference type="NCBI Taxonomy" id="2781738"/>
    <lineage>
        <taxon>Bacteria</taxon>
        <taxon>Pseudomonadati</taxon>
        <taxon>Pseudomonadota</taxon>
        <taxon>Alphaproteobacteria</taxon>
        <taxon>Hyphomicrobiales</taxon>
        <taxon>Phyllobacteriaceae</taxon>
        <taxon>Aquamicrobium</taxon>
    </lineage>
</organism>
<keyword evidence="5" id="KW-0378">Hydrolase</keyword>
<dbReference type="InterPro" id="IPR036412">
    <property type="entry name" value="HAD-like_sf"/>
</dbReference>
<evidence type="ECO:0000256" key="1">
    <source>
        <dbReference type="ARBA" id="ARBA00000830"/>
    </source>
</evidence>
<dbReference type="SFLD" id="SFLDG01129">
    <property type="entry name" value="C1.5:_HAD__Beta-PGM__Phosphata"/>
    <property type="match status" value="1"/>
</dbReference>
<dbReference type="PRINTS" id="PR00413">
    <property type="entry name" value="HADHALOGNASE"/>
</dbReference>
<dbReference type="InterPro" id="IPR006439">
    <property type="entry name" value="HAD-SF_hydro_IA"/>
</dbReference>
<dbReference type="Gene3D" id="1.10.150.240">
    <property type="entry name" value="Putative phosphatase, domain 2"/>
    <property type="match status" value="1"/>
</dbReference>
<protein>
    <recommendedName>
        <fullName evidence="4">phosphoglycolate phosphatase</fullName>
        <ecNumber evidence="4">3.1.3.18</ecNumber>
    </recommendedName>
</protein>
<dbReference type="EC" id="3.1.3.18" evidence="4"/>
<evidence type="ECO:0000313" key="6">
    <source>
        <dbReference type="Proteomes" id="UP000601789"/>
    </source>
</evidence>
<proteinExistence type="inferred from homology"/>
<reference evidence="5 6" key="1">
    <citation type="submission" date="2020-10" db="EMBL/GenBank/DDBJ databases">
        <title>Aquamicrobium zhengzhouensis sp. nov., a exopolysaccharide producing bacterium isolated from farmland soil.</title>
        <authorList>
            <person name="Wang X."/>
        </authorList>
    </citation>
    <scope>NUCLEOTIDE SEQUENCE [LARGE SCALE GENOMIC DNA]</scope>
    <source>
        <strain evidence="6">cd-1</strain>
    </source>
</reference>
<dbReference type="SFLD" id="SFLDS00003">
    <property type="entry name" value="Haloacid_Dehalogenase"/>
    <property type="match status" value="1"/>
</dbReference>
<accession>A0ABS0SH81</accession>
<comment type="pathway">
    <text evidence="2">Organic acid metabolism; glycolate biosynthesis; glycolate from 2-phosphoglycolate: step 1/1.</text>
</comment>
<dbReference type="PANTHER" id="PTHR43434">
    <property type="entry name" value="PHOSPHOGLYCOLATE PHOSPHATASE"/>
    <property type="match status" value="1"/>
</dbReference>
<comment type="catalytic activity">
    <reaction evidence="1">
        <text>2-phosphoglycolate + H2O = glycolate + phosphate</text>
        <dbReference type="Rhea" id="RHEA:14369"/>
        <dbReference type="ChEBI" id="CHEBI:15377"/>
        <dbReference type="ChEBI" id="CHEBI:29805"/>
        <dbReference type="ChEBI" id="CHEBI:43474"/>
        <dbReference type="ChEBI" id="CHEBI:58033"/>
        <dbReference type="EC" id="3.1.3.18"/>
    </reaction>
</comment>
<sequence>MATIKGILFDKDGTLVDFHATWFAVADQLALRAAAGDRAKADALLDLVGYDFEARGFRPNSIFAAGTNAEIVAAWFPDTPDAARQDILADFDEFILRENMATPVELPGIKQTLHDLHSAGLRMAVATNDSTRSAERTLSALGIAQLFEAAYGYDAVAYPKPAPDTVQAFCDLTGLKPSQLAMVGDNRHDLEMAKAGGVGLAIGVLSGTGSRETLEPLADVILGSIAELPAYLAGRS</sequence>
<evidence type="ECO:0000256" key="2">
    <source>
        <dbReference type="ARBA" id="ARBA00004818"/>
    </source>
</evidence>
<dbReference type="Gene3D" id="3.40.50.1000">
    <property type="entry name" value="HAD superfamily/HAD-like"/>
    <property type="match status" value="1"/>
</dbReference>
<dbReference type="PANTHER" id="PTHR43434:SF1">
    <property type="entry name" value="PHOSPHOGLYCOLATE PHOSPHATASE"/>
    <property type="match status" value="1"/>
</dbReference>
<dbReference type="EMBL" id="JADGMQ010000020">
    <property type="protein sequence ID" value="MBI1622664.1"/>
    <property type="molecule type" value="Genomic_DNA"/>
</dbReference>
<evidence type="ECO:0000256" key="4">
    <source>
        <dbReference type="ARBA" id="ARBA00013078"/>
    </source>
</evidence>
<dbReference type="Proteomes" id="UP000601789">
    <property type="component" value="Unassembled WGS sequence"/>
</dbReference>
<dbReference type="NCBIfam" id="TIGR01549">
    <property type="entry name" value="HAD-SF-IA-v1"/>
    <property type="match status" value="1"/>
</dbReference>
<keyword evidence="6" id="KW-1185">Reference proteome</keyword>
<comment type="caution">
    <text evidence="5">The sequence shown here is derived from an EMBL/GenBank/DDBJ whole genome shotgun (WGS) entry which is preliminary data.</text>
</comment>
<evidence type="ECO:0000313" key="5">
    <source>
        <dbReference type="EMBL" id="MBI1622664.1"/>
    </source>
</evidence>
<dbReference type="GO" id="GO:0016787">
    <property type="term" value="F:hydrolase activity"/>
    <property type="evidence" value="ECO:0007669"/>
    <property type="project" value="UniProtKB-KW"/>
</dbReference>
<name>A0ABS0SH81_9HYPH</name>
<dbReference type="InterPro" id="IPR023214">
    <property type="entry name" value="HAD_sf"/>
</dbReference>